<dbReference type="SMART" id="SM00369">
    <property type="entry name" value="LRR_TYP"/>
    <property type="match status" value="12"/>
</dbReference>
<evidence type="ECO:0000256" key="1">
    <source>
        <dbReference type="ARBA" id="ARBA00004251"/>
    </source>
</evidence>
<dbReference type="Pfam" id="PF13855">
    <property type="entry name" value="LRR_8"/>
    <property type="match status" value="3"/>
</dbReference>
<organism evidence="15 16">
    <name type="scientific">Vitis rotundifolia</name>
    <name type="common">Muscadine grape</name>
    <dbReference type="NCBI Taxonomy" id="103349"/>
    <lineage>
        <taxon>Eukaryota</taxon>
        <taxon>Viridiplantae</taxon>
        <taxon>Streptophyta</taxon>
        <taxon>Embryophyta</taxon>
        <taxon>Tracheophyta</taxon>
        <taxon>Spermatophyta</taxon>
        <taxon>Magnoliopsida</taxon>
        <taxon>eudicotyledons</taxon>
        <taxon>Gunneridae</taxon>
        <taxon>Pentapetalae</taxon>
        <taxon>rosids</taxon>
        <taxon>Vitales</taxon>
        <taxon>Vitaceae</taxon>
        <taxon>Viteae</taxon>
        <taxon>Vitis</taxon>
    </lineage>
</organism>
<evidence type="ECO:0000256" key="3">
    <source>
        <dbReference type="ARBA" id="ARBA00022475"/>
    </source>
</evidence>
<evidence type="ECO:0000256" key="8">
    <source>
        <dbReference type="ARBA" id="ARBA00022989"/>
    </source>
</evidence>
<keyword evidence="7" id="KW-0677">Repeat</keyword>
<dbReference type="Pfam" id="PF00560">
    <property type="entry name" value="LRR_1"/>
    <property type="match status" value="5"/>
</dbReference>
<evidence type="ECO:0000256" key="11">
    <source>
        <dbReference type="ARBA" id="ARBA00023180"/>
    </source>
</evidence>
<evidence type="ECO:0000256" key="2">
    <source>
        <dbReference type="ARBA" id="ARBA00009592"/>
    </source>
</evidence>
<dbReference type="AlphaFoldDB" id="A0AA38YM42"/>
<evidence type="ECO:0000256" key="12">
    <source>
        <dbReference type="SAM" id="Phobius"/>
    </source>
</evidence>
<evidence type="ECO:0000313" key="15">
    <source>
        <dbReference type="EMBL" id="KAJ9672966.1"/>
    </source>
</evidence>
<dbReference type="InterPro" id="IPR032675">
    <property type="entry name" value="LRR_dom_sf"/>
</dbReference>
<keyword evidence="5 12" id="KW-0812">Transmembrane</keyword>
<protein>
    <recommendedName>
        <fullName evidence="14">Disease resistance R13L4/SHOC-2-like LRR domain-containing protein</fullName>
    </recommendedName>
</protein>
<comment type="caution">
    <text evidence="15">The sequence shown here is derived from an EMBL/GenBank/DDBJ whole genome shotgun (WGS) entry which is preliminary data.</text>
</comment>
<sequence>MYRILCFLFFLSYSRVICFSFSNSTKLCPHHQNVALLRLKQTFSVDVSASSSDDCNLASFAKTDTWKEGTDCCSWDGVTCNRVTGLVIGLDLSCSGLYGTIHSNSSLFLLPHLRRLNLAFNDFNKSSISAKFGQFRRMTHLNLSFSGFSGVIAPEISHLSNLVSLDLSIYSGLGLETSSFIALAQNLTKLQKLHLRGINVSSILPISLLNLSSLKSMDLSSCQLHGRFPDDDLQLPNLKVLKLKGNHDLSGNFPKFNESNSILLLDLSSTNFSGELPSSIGILKSLESLDLSFTNFSGELPSSIGILKSLESLDFSLTNFSGELPSSIGSLKSLESLDLSSTKFSGELPSSIGSLKSLESLDLSHCNFSGSIPSVLGNLTQITHLDLSSNQFDDEISNVFNKIRKLIVLDLSSNSFRGQFIASLDNLTELSFLDLSNNKLEGVIPSHVKELSSLSSVHLSNNLLNGTIPSWLFSLSSLIELDLSHNKLIGHIDEFQSPSLEFIDLSNNELDGPIPSSIFELINLTYLQLSSNNLGGIVETDMFMNLENLLYLDLSYNILTLSNYSHSNCALPSLETLLLSSCNISEFPRFLCSREVLYFLDLSNNKIYGQLPKWAWNMATETLSYFNLSQNLLTGFERFPWKNMLFLDLHSNLLQGPLPSLICEMSYISVLDFSNNNLSGLIPQCLGNFSESLSVLDLRMNQLHGNIPETFSKGNFIRNLDFNGNQLEGPLPRSLINCRRLQVLDLGNNRINDTFPYWLETLPELQVLILRSNRFHGHISGSNFQFPFPQLRIMDLSRNDFSGSLLEMYLKNFKAMMNVTEDKMKLKYMGEYYYRDSIMVTIKGFDFEFVILFTFTAIDLSSNRFQGEILDFIGSLSSLRELNLSHNNLTGHIPSSLGNLMVLDSLDLSSNKLSGRIPRELTSLTFLEVLNLSKNHLTGVIPRGNQFDTFANNSYSGNIGLCGFPLSKKCVVDEAPQPPKEEEVESDAGFDWKVILMGYGCGLVVGLSIGCLVFLTRKPKWFVRMIEGDRHRKVRRSTRSTRRHGARRS</sequence>
<dbReference type="PROSITE" id="PS51450">
    <property type="entry name" value="LRR"/>
    <property type="match status" value="1"/>
</dbReference>
<keyword evidence="9 12" id="KW-0472">Membrane</keyword>
<dbReference type="Gene3D" id="3.80.10.10">
    <property type="entry name" value="Ribonuclease Inhibitor"/>
    <property type="match status" value="4"/>
</dbReference>
<evidence type="ECO:0000256" key="6">
    <source>
        <dbReference type="ARBA" id="ARBA00022729"/>
    </source>
</evidence>
<evidence type="ECO:0000256" key="10">
    <source>
        <dbReference type="ARBA" id="ARBA00023170"/>
    </source>
</evidence>
<proteinExistence type="inferred from homology"/>
<dbReference type="GO" id="GO:0005886">
    <property type="term" value="C:plasma membrane"/>
    <property type="evidence" value="ECO:0007669"/>
    <property type="project" value="UniProtKB-SubCell"/>
</dbReference>
<accession>A0AA38YM42</accession>
<evidence type="ECO:0000259" key="14">
    <source>
        <dbReference type="Pfam" id="PF23598"/>
    </source>
</evidence>
<dbReference type="InterPro" id="IPR003591">
    <property type="entry name" value="Leu-rich_rpt_typical-subtyp"/>
</dbReference>
<dbReference type="PANTHER" id="PTHR48061:SF46">
    <property type="entry name" value="LEUCINE-RICH REPEAT-CONTAINING N-TERMINAL PLANT-TYPE DOMAIN-CONTAINING PROTEIN"/>
    <property type="match status" value="1"/>
</dbReference>
<feature type="signal peptide" evidence="13">
    <location>
        <begin position="1"/>
        <end position="18"/>
    </location>
</feature>
<dbReference type="SUPFAM" id="SSF52047">
    <property type="entry name" value="RNI-like"/>
    <property type="match status" value="1"/>
</dbReference>
<dbReference type="FunFam" id="3.80.10.10:FF:000095">
    <property type="entry name" value="LRR receptor-like serine/threonine-protein kinase GSO1"/>
    <property type="match status" value="1"/>
</dbReference>
<dbReference type="SUPFAM" id="SSF52058">
    <property type="entry name" value="L domain-like"/>
    <property type="match status" value="3"/>
</dbReference>
<keyword evidence="10" id="KW-0675">Receptor</keyword>
<dbReference type="EMBL" id="JARBHA010000019">
    <property type="protein sequence ID" value="KAJ9672966.1"/>
    <property type="molecule type" value="Genomic_DNA"/>
</dbReference>
<dbReference type="InterPro" id="IPR001611">
    <property type="entry name" value="Leu-rich_rpt"/>
</dbReference>
<comment type="subcellular location">
    <subcellularLocation>
        <location evidence="1">Cell membrane</location>
        <topology evidence="1">Single-pass type I membrane protein</topology>
    </subcellularLocation>
</comment>
<keyword evidence="4" id="KW-0433">Leucine-rich repeat</keyword>
<keyword evidence="3" id="KW-1003">Cell membrane</keyword>
<evidence type="ECO:0000256" key="13">
    <source>
        <dbReference type="SAM" id="SignalP"/>
    </source>
</evidence>
<feature type="chain" id="PRO_5041291145" description="Disease resistance R13L4/SHOC-2-like LRR domain-containing protein" evidence="13">
    <location>
        <begin position="19"/>
        <end position="1049"/>
    </location>
</feature>
<dbReference type="InterPro" id="IPR055414">
    <property type="entry name" value="LRR_R13L4/SHOC2-like"/>
</dbReference>
<keyword evidence="16" id="KW-1185">Reference proteome</keyword>
<dbReference type="PRINTS" id="PR00019">
    <property type="entry name" value="LEURICHRPT"/>
</dbReference>
<comment type="similarity">
    <text evidence="2">Belongs to the RLP family.</text>
</comment>
<gene>
    <name evidence="15" type="ORF">PVL29_026294</name>
</gene>
<name>A0AA38YM42_VITRO</name>
<dbReference type="GO" id="GO:0009791">
    <property type="term" value="P:post-embryonic development"/>
    <property type="evidence" value="ECO:0007669"/>
    <property type="project" value="UniProtKB-ARBA"/>
</dbReference>
<dbReference type="InterPro" id="IPR046956">
    <property type="entry name" value="RLP23-like"/>
</dbReference>
<keyword evidence="11" id="KW-0325">Glycoprotein</keyword>
<evidence type="ECO:0000256" key="9">
    <source>
        <dbReference type="ARBA" id="ARBA00023136"/>
    </source>
</evidence>
<evidence type="ECO:0000256" key="5">
    <source>
        <dbReference type="ARBA" id="ARBA00022692"/>
    </source>
</evidence>
<feature type="transmembrane region" description="Helical" evidence="12">
    <location>
        <begin position="994"/>
        <end position="1015"/>
    </location>
</feature>
<dbReference type="Proteomes" id="UP001168098">
    <property type="component" value="Unassembled WGS sequence"/>
</dbReference>
<reference evidence="15 16" key="1">
    <citation type="journal article" date="2023" name="BMC Biotechnol.">
        <title>Vitis rotundifolia cv Carlos genome sequencing.</title>
        <authorList>
            <person name="Huff M."/>
            <person name="Hulse-Kemp A."/>
            <person name="Scheffler B."/>
            <person name="Youngblood R."/>
            <person name="Simpson S."/>
            <person name="Babiker E."/>
            <person name="Staton M."/>
        </authorList>
    </citation>
    <scope>NUCLEOTIDE SEQUENCE [LARGE SCALE GENOMIC DNA]</scope>
    <source>
        <tissue evidence="15">Leaf</tissue>
    </source>
</reference>
<keyword evidence="6 13" id="KW-0732">Signal</keyword>
<evidence type="ECO:0000256" key="4">
    <source>
        <dbReference type="ARBA" id="ARBA00022614"/>
    </source>
</evidence>
<keyword evidence="8 12" id="KW-1133">Transmembrane helix</keyword>
<feature type="domain" description="Disease resistance R13L4/SHOC-2-like LRR" evidence="14">
    <location>
        <begin position="322"/>
        <end position="485"/>
    </location>
</feature>
<dbReference type="PANTHER" id="PTHR48061">
    <property type="entry name" value="LEUCINE-RICH REPEAT RECEPTOR PROTEIN KINASE EMS1-LIKE-RELATED"/>
    <property type="match status" value="1"/>
</dbReference>
<dbReference type="Pfam" id="PF13516">
    <property type="entry name" value="LRR_6"/>
    <property type="match status" value="1"/>
</dbReference>
<evidence type="ECO:0000313" key="16">
    <source>
        <dbReference type="Proteomes" id="UP001168098"/>
    </source>
</evidence>
<dbReference type="Pfam" id="PF23598">
    <property type="entry name" value="LRR_14"/>
    <property type="match status" value="1"/>
</dbReference>
<dbReference type="FunFam" id="3.80.10.10:FF:000233">
    <property type="entry name" value="Leucine-rich repeat receptor-like protein kinase TDR"/>
    <property type="match status" value="1"/>
</dbReference>
<evidence type="ECO:0000256" key="7">
    <source>
        <dbReference type="ARBA" id="ARBA00022737"/>
    </source>
</evidence>
<dbReference type="FunFam" id="3.80.10.10:FF:001166">
    <property type="entry name" value="Cf2-like protein"/>
    <property type="match status" value="1"/>
</dbReference>